<dbReference type="RefSeq" id="XP_002432623.1">
    <property type="nucleotide sequence ID" value="XM_002432578.1"/>
</dbReference>
<dbReference type="EnsemblMetazoa" id="PHUM596010-RA">
    <property type="protein sequence ID" value="PHUM596010-PA"/>
    <property type="gene ID" value="PHUM596010"/>
</dbReference>
<feature type="compositionally biased region" description="Basic and acidic residues" evidence="2">
    <location>
        <begin position="1282"/>
        <end position="1294"/>
    </location>
</feature>
<dbReference type="eggNOG" id="KOG0211">
    <property type="taxonomic scope" value="Eukaryota"/>
</dbReference>
<dbReference type="Proteomes" id="UP000009046">
    <property type="component" value="Unassembled WGS sequence"/>
</dbReference>
<feature type="compositionally biased region" description="Low complexity" evidence="2">
    <location>
        <begin position="712"/>
        <end position="727"/>
    </location>
</feature>
<dbReference type="InterPro" id="IPR021133">
    <property type="entry name" value="HEAT_type_2"/>
</dbReference>
<proteinExistence type="predicted"/>
<feature type="repeat" description="HEAT" evidence="1">
    <location>
        <begin position="176"/>
        <end position="213"/>
    </location>
</feature>
<dbReference type="InterPro" id="IPR011989">
    <property type="entry name" value="ARM-like"/>
</dbReference>
<evidence type="ECO:0000313" key="5">
    <source>
        <dbReference type="Proteomes" id="UP000009046"/>
    </source>
</evidence>
<feature type="compositionally biased region" description="Gly residues" evidence="2">
    <location>
        <begin position="1189"/>
        <end position="1204"/>
    </location>
</feature>
<dbReference type="PANTHER" id="PTHR21467:SF0">
    <property type="entry name" value="SERINE_THREONINE-PROTEIN PHOSPHATASE 4 REGULATORY SUBUNIT 4"/>
    <property type="match status" value="1"/>
</dbReference>
<dbReference type="SUPFAM" id="SSF48371">
    <property type="entry name" value="ARM repeat"/>
    <property type="match status" value="1"/>
</dbReference>
<dbReference type="PROSITE" id="PS50077">
    <property type="entry name" value="HEAT_REPEAT"/>
    <property type="match status" value="2"/>
</dbReference>
<feature type="repeat" description="HEAT" evidence="1">
    <location>
        <begin position="215"/>
        <end position="253"/>
    </location>
</feature>
<feature type="compositionally biased region" description="Basic and acidic residues" evidence="2">
    <location>
        <begin position="1163"/>
        <end position="1179"/>
    </location>
</feature>
<dbReference type="GeneID" id="8239619"/>
<keyword evidence="5" id="KW-1185">Reference proteome</keyword>
<reference evidence="3" key="1">
    <citation type="submission" date="2007-04" db="EMBL/GenBank/DDBJ databases">
        <title>Annotation of Pediculus humanus corporis strain USDA.</title>
        <authorList>
            <person name="Kirkness E."/>
            <person name="Hannick L."/>
            <person name="Hass B."/>
            <person name="Bruggner R."/>
            <person name="Lawson D."/>
            <person name="Bidwell S."/>
            <person name="Joardar V."/>
            <person name="Caler E."/>
            <person name="Walenz B."/>
            <person name="Inman J."/>
            <person name="Schobel S."/>
            <person name="Galinsky K."/>
            <person name="Amedeo P."/>
            <person name="Strausberg R."/>
        </authorList>
    </citation>
    <scope>NUCLEOTIDE SEQUENCE</scope>
    <source>
        <strain evidence="3">USDA</strain>
    </source>
</reference>
<organism>
    <name type="scientific">Pediculus humanus subsp. corporis</name>
    <name type="common">Body louse</name>
    <dbReference type="NCBI Taxonomy" id="121224"/>
    <lineage>
        <taxon>Eukaryota</taxon>
        <taxon>Metazoa</taxon>
        <taxon>Ecdysozoa</taxon>
        <taxon>Arthropoda</taxon>
        <taxon>Hexapoda</taxon>
        <taxon>Insecta</taxon>
        <taxon>Pterygota</taxon>
        <taxon>Neoptera</taxon>
        <taxon>Paraneoptera</taxon>
        <taxon>Psocodea</taxon>
        <taxon>Troctomorpha</taxon>
        <taxon>Phthiraptera</taxon>
        <taxon>Anoplura</taxon>
        <taxon>Pediculidae</taxon>
        <taxon>Pediculus</taxon>
    </lineage>
</organism>
<gene>
    <name evidence="4" type="primary">8239619</name>
    <name evidence="3" type="ORF">Phum_PHUM596010</name>
</gene>
<dbReference type="EMBL" id="AAZO01007261">
    <property type="status" value="NOT_ANNOTATED_CDS"/>
    <property type="molecule type" value="Genomic_DNA"/>
</dbReference>
<feature type="compositionally biased region" description="Polar residues" evidence="2">
    <location>
        <begin position="645"/>
        <end position="654"/>
    </location>
</feature>
<dbReference type="InterPro" id="IPR016024">
    <property type="entry name" value="ARM-type_fold"/>
</dbReference>
<dbReference type="HOGENOM" id="CLU_259302_0_0_1"/>
<dbReference type="InterPro" id="IPR039918">
    <property type="entry name" value="PPP4R4"/>
</dbReference>
<dbReference type="GO" id="GO:0005829">
    <property type="term" value="C:cytosol"/>
    <property type="evidence" value="ECO:0007669"/>
    <property type="project" value="TreeGrafter"/>
</dbReference>
<dbReference type="GO" id="GO:0008287">
    <property type="term" value="C:protein serine/threonine phosphatase complex"/>
    <property type="evidence" value="ECO:0007669"/>
    <property type="project" value="TreeGrafter"/>
</dbReference>
<dbReference type="Gene3D" id="1.25.10.10">
    <property type="entry name" value="Leucine-rich Repeat Variant"/>
    <property type="match status" value="1"/>
</dbReference>
<feature type="compositionally biased region" description="Polar residues" evidence="2">
    <location>
        <begin position="670"/>
        <end position="685"/>
    </location>
</feature>
<feature type="compositionally biased region" description="Basic and acidic residues" evidence="2">
    <location>
        <begin position="1214"/>
        <end position="1223"/>
    </location>
</feature>
<name>E0W2M9_PEDHC</name>
<feature type="region of interest" description="Disordered" evidence="2">
    <location>
        <begin position="1163"/>
        <end position="1234"/>
    </location>
</feature>
<evidence type="ECO:0000313" key="3">
    <source>
        <dbReference type="EMBL" id="EEB19885.1"/>
    </source>
</evidence>
<reference evidence="4" key="3">
    <citation type="submission" date="2021-02" db="UniProtKB">
        <authorList>
            <consortium name="EnsemblMetazoa"/>
        </authorList>
    </citation>
    <scope>IDENTIFICATION</scope>
    <source>
        <strain evidence="4">USDA</strain>
    </source>
</reference>
<dbReference type="CTD" id="8239619"/>
<feature type="compositionally biased region" description="Basic and acidic residues" evidence="2">
    <location>
        <begin position="1301"/>
        <end position="1311"/>
    </location>
</feature>
<evidence type="ECO:0000313" key="4">
    <source>
        <dbReference type="EnsemblMetazoa" id="PHUM596010-PA"/>
    </source>
</evidence>
<evidence type="ECO:0000256" key="2">
    <source>
        <dbReference type="SAM" id="MobiDB-lite"/>
    </source>
</evidence>
<dbReference type="OrthoDB" id="340346at2759"/>
<evidence type="ECO:0000256" key="1">
    <source>
        <dbReference type="PROSITE-ProRule" id="PRU00103"/>
    </source>
</evidence>
<feature type="compositionally biased region" description="Low complexity" evidence="2">
    <location>
        <begin position="746"/>
        <end position="761"/>
    </location>
</feature>
<dbReference type="EMBL" id="DS235879">
    <property type="protein sequence ID" value="EEB19885.1"/>
    <property type="molecule type" value="Genomic_DNA"/>
</dbReference>
<dbReference type="KEGG" id="phu:Phum_PHUM596010"/>
<sequence length="1328" mass="150202">MEFALKNPEINSFFPHMLPIGEIEKEIIGEEVQKLSVIRNLSQLLSTDEEGCMLRVIPKIQQALNTATTEFHVETARSYLQILERKTVSSNTFAKHFLPSIIYHADNRDQVAANAWMETLLSATEFLPLDIVKNNIFSIALNKGQISQNVNHRIAACKLLGKISSRIETPIIKKDILPVVLSLCQDVNESVRASICSQLHIVAKSVPVDMLKSALIPILVELGRDETVQVRVEAIDTIVKIIPILNPELIKTSIIPLMRKIFEQAIVSVDDTLVTVAKNYGSLCLGLEAVLNSSEKLWLVTYYHNLCHMGIPLHGAKKDNFFPSHVLDRINSRYIECRQSCAYNFPAMVKFCSSSSELLEKIYPCLCDFSTDPFYMVRKTIGAGMHEVARILGKNNRVVKNQVMTLLWDNMEEVLMGIIPNLGKTIEHLIASGVLGQEQDAVTFELGRGLLQCDKTIRDKTHNWRLYSSFINQLESIVKCLPSDYIYSHFVTLMFEKMHRARPLPCRLAATRTLLIFLRYNLKTNQRQEIRSRLQSEFCLSSSCYKRMLYLRLCTVAREIFSREYFKEHFFFPLLSRSEDKVPNNRLLLIRQLPSLKAMIVMPTEKKYLQTLETCVRSMAVSEKDKDVTAELKLSIHRLDKTETLTEGSTSQSQEDAENKRRFDEEMRVASSSNRPGGTFQYTTQDSRRAPRPENSKSAPSPKPGEPAKPYSASSVNSSSSNQANSSPRPDRVSYTSNSNQVLPYHSSSSQSANSGSHHGNVQTIDNTTNNLISIRSSFISSNKTNVNQSCTCYSTAYTRSQSLRNLNLLALVDSNFIYSQKKLSEVIHGGLCRDPRLKLMKSSSRYKMEISWLNLETDLKNELYALVKNRQIQGDRNYKEKNKFLTDFRNYNESNLSKFLSLEDRDFKETIYNVTGVGMSSSEKNDANFFEERLNFFERKLKMDDEKTTNNTKFGNCSCIHSLTTTMTSTTNRNNKFLEVDEIKNLSYFSKNFEEDFYRDAGVKANEIIGRKMTGIPIYEKPGISSPQYKMTTTTTTMPTTMANKRKTWFGNENISPGPVKLETVTGYPSKNLERKKSDTLPSRESINLQKLGIGPRSKSFILPSSSTQAKDEKSQFSDFHGGFRPEENGLSKCDVNSSDERFAKGFRTDSNPNRFGFRLQSREESATKTDSKIERPTIKTRIPINQRGGGLCETNPGGGSGGSRSASPSIPTKDKTSENVKSHTGTGSKKIPVVVSRKSMLIQSNPIKINQIKNNRRSLDSSKISLVNVDKGMNLKRKNDKFYGKEKSHENDNPMENRSGVREEEKGDGETANNNNNSGFSKLPVR</sequence>
<dbReference type="VEuPathDB" id="VectorBase:PHUM596010"/>
<accession>E0W2M9</accession>
<dbReference type="InParanoid" id="E0W2M9"/>
<feature type="compositionally biased region" description="Polar residues" evidence="2">
    <location>
        <begin position="1313"/>
        <end position="1322"/>
    </location>
</feature>
<feature type="region of interest" description="Disordered" evidence="2">
    <location>
        <begin position="1279"/>
        <end position="1328"/>
    </location>
</feature>
<dbReference type="GO" id="GO:0019888">
    <property type="term" value="F:protein phosphatase regulator activity"/>
    <property type="evidence" value="ECO:0007669"/>
    <property type="project" value="TreeGrafter"/>
</dbReference>
<dbReference type="PANTHER" id="PTHR21467">
    <property type="entry name" value="PROTEIN PHOSPHATASE 4 REGULATORY SUBUNIT 4 PPP4R4"/>
    <property type="match status" value="1"/>
</dbReference>
<feature type="region of interest" description="Disordered" evidence="2">
    <location>
        <begin position="643"/>
        <end position="765"/>
    </location>
</feature>
<dbReference type="STRING" id="121224.E0W2M9"/>
<feature type="compositionally biased region" description="Basic and acidic residues" evidence="2">
    <location>
        <begin position="686"/>
        <end position="695"/>
    </location>
</feature>
<protein>
    <recommendedName>
        <fullName evidence="6">Serine/threonine-protein phosphatase 4 regulatory subunit 4</fullName>
    </recommendedName>
</protein>
<evidence type="ECO:0008006" key="6">
    <source>
        <dbReference type="Google" id="ProtNLM"/>
    </source>
</evidence>
<reference evidence="3" key="2">
    <citation type="submission" date="2007-04" db="EMBL/GenBank/DDBJ databases">
        <title>The genome of the human body louse.</title>
        <authorList>
            <consortium name="The Human Body Louse Genome Consortium"/>
            <person name="Kirkness E."/>
            <person name="Walenz B."/>
            <person name="Hass B."/>
            <person name="Bruggner R."/>
            <person name="Strausberg R."/>
        </authorList>
    </citation>
    <scope>NUCLEOTIDE SEQUENCE</scope>
    <source>
        <strain evidence="3">USDA</strain>
    </source>
</reference>
<feature type="compositionally biased region" description="Basic and acidic residues" evidence="2">
    <location>
        <begin position="657"/>
        <end position="668"/>
    </location>
</feature>